<evidence type="ECO:0000256" key="1">
    <source>
        <dbReference type="SAM" id="Phobius"/>
    </source>
</evidence>
<comment type="caution">
    <text evidence="2">The sequence shown here is derived from an EMBL/GenBank/DDBJ whole genome shotgun (WGS) entry which is preliminary data.</text>
</comment>
<sequence length="284" mass="32311">MPLHRVFVINSHCSRIQKSEFGSDNRARMFLGFYIRPLRWIQSPSRYVIFIVTSFGLQEFSSNEERWFCRGEGDSGGSSEERVERRRTHESEFSATMKNEMQCELIYASVLLISIVSVNFFYANLLCLQHREEPLCCCIVTFYFTAICCVFLLASVSISFCLRLVMLYSTCILMPFPVVFRNFPNSCAFIPILFGYVVRRRGADGRIPVRTLDRGASSSAAEPAGHPGGPYDSSLLVKYEHHVARHLLFGEERGPKKESKVAGHGLKLTSRVPLVLPPQMESWV</sequence>
<dbReference type="Gramene" id="Psat01G0176400-T1">
    <property type="protein sequence ID" value="KAI5442858.1"/>
    <property type="gene ID" value="KIW84_011764"/>
</dbReference>
<name>A0A9D5BFS0_PEA</name>
<gene>
    <name evidence="2" type="ORF">KIW84_011764</name>
</gene>
<keyword evidence="1" id="KW-0472">Membrane</keyword>
<organism evidence="2 3">
    <name type="scientific">Pisum sativum</name>
    <name type="common">Garden pea</name>
    <name type="synonym">Lathyrus oleraceus</name>
    <dbReference type="NCBI Taxonomy" id="3888"/>
    <lineage>
        <taxon>Eukaryota</taxon>
        <taxon>Viridiplantae</taxon>
        <taxon>Streptophyta</taxon>
        <taxon>Embryophyta</taxon>
        <taxon>Tracheophyta</taxon>
        <taxon>Spermatophyta</taxon>
        <taxon>Magnoliopsida</taxon>
        <taxon>eudicotyledons</taxon>
        <taxon>Gunneridae</taxon>
        <taxon>Pentapetalae</taxon>
        <taxon>rosids</taxon>
        <taxon>fabids</taxon>
        <taxon>Fabales</taxon>
        <taxon>Fabaceae</taxon>
        <taxon>Papilionoideae</taxon>
        <taxon>50 kb inversion clade</taxon>
        <taxon>NPAAA clade</taxon>
        <taxon>Hologalegina</taxon>
        <taxon>IRL clade</taxon>
        <taxon>Fabeae</taxon>
        <taxon>Lathyrus</taxon>
    </lineage>
</organism>
<keyword evidence="3" id="KW-1185">Reference proteome</keyword>
<dbReference type="EMBL" id="JAMSHJ010000001">
    <property type="protein sequence ID" value="KAI5442858.1"/>
    <property type="molecule type" value="Genomic_DNA"/>
</dbReference>
<evidence type="ECO:0000313" key="3">
    <source>
        <dbReference type="Proteomes" id="UP001058974"/>
    </source>
</evidence>
<reference evidence="2 3" key="1">
    <citation type="journal article" date="2022" name="Nat. Genet.">
        <title>Improved pea reference genome and pan-genome highlight genomic features and evolutionary characteristics.</title>
        <authorList>
            <person name="Yang T."/>
            <person name="Liu R."/>
            <person name="Luo Y."/>
            <person name="Hu S."/>
            <person name="Wang D."/>
            <person name="Wang C."/>
            <person name="Pandey M.K."/>
            <person name="Ge S."/>
            <person name="Xu Q."/>
            <person name="Li N."/>
            <person name="Li G."/>
            <person name="Huang Y."/>
            <person name="Saxena R.K."/>
            <person name="Ji Y."/>
            <person name="Li M."/>
            <person name="Yan X."/>
            <person name="He Y."/>
            <person name="Liu Y."/>
            <person name="Wang X."/>
            <person name="Xiang C."/>
            <person name="Varshney R.K."/>
            <person name="Ding H."/>
            <person name="Gao S."/>
            <person name="Zong X."/>
        </authorList>
    </citation>
    <scope>NUCLEOTIDE SEQUENCE [LARGE SCALE GENOMIC DNA]</scope>
    <source>
        <strain evidence="2 3">cv. Zhongwan 6</strain>
    </source>
</reference>
<proteinExistence type="predicted"/>
<dbReference type="AlphaFoldDB" id="A0A9D5BFS0"/>
<feature type="transmembrane region" description="Helical" evidence="1">
    <location>
        <begin position="105"/>
        <end position="128"/>
    </location>
</feature>
<protein>
    <submittedName>
        <fullName evidence="2">Uncharacterized protein</fullName>
    </submittedName>
</protein>
<feature type="transmembrane region" description="Helical" evidence="1">
    <location>
        <begin position="140"/>
        <end position="166"/>
    </location>
</feature>
<keyword evidence="1" id="KW-0812">Transmembrane</keyword>
<dbReference type="Proteomes" id="UP001058974">
    <property type="component" value="Chromosome 1"/>
</dbReference>
<keyword evidence="1" id="KW-1133">Transmembrane helix</keyword>
<evidence type="ECO:0000313" key="2">
    <source>
        <dbReference type="EMBL" id="KAI5442858.1"/>
    </source>
</evidence>
<feature type="transmembrane region" description="Helical" evidence="1">
    <location>
        <begin position="178"/>
        <end position="198"/>
    </location>
</feature>
<accession>A0A9D5BFS0</accession>